<evidence type="ECO:0000256" key="4">
    <source>
        <dbReference type="ARBA" id="ARBA00016244"/>
    </source>
</evidence>
<evidence type="ECO:0000259" key="8">
    <source>
        <dbReference type="Pfam" id="PF06429"/>
    </source>
</evidence>
<evidence type="ECO:0000256" key="3">
    <source>
        <dbReference type="ARBA" id="ARBA00009677"/>
    </source>
</evidence>
<dbReference type="InterPro" id="IPR053927">
    <property type="entry name" value="FlgK_helical"/>
</dbReference>
<evidence type="ECO:0000256" key="2">
    <source>
        <dbReference type="ARBA" id="ARBA00004613"/>
    </source>
</evidence>
<evidence type="ECO:0000259" key="7">
    <source>
        <dbReference type="Pfam" id="PF00460"/>
    </source>
</evidence>
<evidence type="ECO:0000313" key="11">
    <source>
        <dbReference type="Proteomes" id="UP001254848"/>
    </source>
</evidence>
<dbReference type="InterPro" id="IPR002371">
    <property type="entry name" value="FlgK"/>
</dbReference>
<dbReference type="RefSeq" id="WP_413782336.1">
    <property type="nucleotide sequence ID" value="NZ_JAUOZS010000001.1"/>
</dbReference>
<dbReference type="Pfam" id="PF06429">
    <property type="entry name" value="Flg_bbr_C"/>
    <property type="match status" value="1"/>
</dbReference>
<dbReference type="InterPro" id="IPR010930">
    <property type="entry name" value="Flg_bb/hook_C_dom"/>
</dbReference>
<name>A0ABU3P4G1_9FIRM</name>
<evidence type="ECO:0000256" key="6">
    <source>
        <dbReference type="ARBA" id="ARBA00023143"/>
    </source>
</evidence>
<dbReference type="Pfam" id="PF00460">
    <property type="entry name" value="Flg_bb_rod"/>
    <property type="match status" value="1"/>
</dbReference>
<dbReference type="SUPFAM" id="SSF64518">
    <property type="entry name" value="Phase 1 flagellin"/>
    <property type="match status" value="1"/>
</dbReference>
<keyword evidence="10" id="KW-0282">Flagellum</keyword>
<keyword evidence="10" id="KW-0966">Cell projection</keyword>
<dbReference type="NCBIfam" id="TIGR02492">
    <property type="entry name" value="flgK_ends"/>
    <property type="match status" value="1"/>
</dbReference>
<evidence type="ECO:0000256" key="5">
    <source>
        <dbReference type="ARBA" id="ARBA00022525"/>
    </source>
</evidence>
<comment type="subcellular location">
    <subcellularLocation>
        <location evidence="1">Bacterial flagellum</location>
    </subcellularLocation>
    <subcellularLocation>
        <location evidence="2">Secreted</location>
    </subcellularLocation>
</comment>
<evidence type="ECO:0000259" key="9">
    <source>
        <dbReference type="Pfam" id="PF22638"/>
    </source>
</evidence>
<keyword evidence="6" id="KW-0975">Bacterial flagellum</keyword>
<keyword evidence="5" id="KW-0964">Secreted</keyword>
<keyword evidence="10" id="KW-0969">Cilium</keyword>
<feature type="domain" description="Flagellar basal-body/hook protein C-terminal" evidence="8">
    <location>
        <begin position="559"/>
        <end position="596"/>
    </location>
</feature>
<dbReference type="Pfam" id="PF22638">
    <property type="entry name" value="FlgK_D1"/>
    <property type="match status" value="1"/>
</dbReference>
<comment type="caution">
    <text evidence="10">The sequence shown here is derived from an EMBL/GenBank/DDBJ whole genome shotgun (WGS) entry which is preliminary data.</text>
</comment>
<comment type="similarity">
    <text evidence="3">Belongs to the flagella basal body rod proteins family.</text>
</comment>
<keyword evidence="11" id="KW-1185">Reference proteome</keyword>
<protein>
    <recommendedName>
        <fullName evidence="4">Flagellar hook-associated protein 1</fullName>
    </recommendedName>
</protein>
<evidence type="ECO:0000313" key="10">
    <source>
        <dbReference type="EMBL" id="MDT8903896.1"/>
    </source>
</evidence>
<proteinExistence type="inferred from homology"/>
<reference evidence="10 11" key="1">
    <citation type="submission" date="2023-07" db="EMBL/GenBank/DDBJ databases">
        <title>The novel representative of Negativicutes class, Anaeroselena agilis gen. nov. sp. nov.</title>
        <authorList>
            <person name="Prokofeva M.I."/>
            <person name="Elcheninov A.G."/>
            <person name="Klyukina A."/>
            <person name="Kublanov I.V."/>
            <person name="Frolov E.N."/>
            <person name="Podosokorskaya O.A."/>
        </authorList>
    </citation>
    <scope>NUCLEOTIDE SEQUENCE [LARGE SCALE GENOMIC DNA]</scope>
    <source>
        <strain evidence="10 11">4137-cl</strain>
    </source>
</reference>
<dbReference type="PRINTS" id="PR01005">
    <property type="entry name" value="FLGHOOKAP1"/>
</dbReference>
<sequence length="603" mass="64699">MRSTFSGLNTVVRGIYAQQLSLDTVGHNIANANTEGYSRQRVNLATTLPEVVYGGSGALQVGTGVAIESVTRARDIFMDRQYWKESSSLGYGATSVSTYSQVEDIFNDELPDLGIQTVLNNFWQSWETLSTSASNDSARTAVRERGAELVDAIQHAAGQLKDMVANINDTLSAKVKEINEMSSEIYTLNKQISNIEVGGRDNANDLRDRRDYLTDKLSKMMNVRVFEDSERNYVIQVSDVVLVDGGGYTPLALNNPATSMDADYGFEARYVVVAGGANQRVNFTNGEMKALQEANSTIPKNYLDKLSTISKYLLQEFNAVHRAGFGTDNSTNNNFFGNPSVNYGDPTAIPPVAGPVLSKGGWINALSINSDLYNDGGIAKIAAKTLISNPVNQSNASGGQASVGGTYTAAPAANAYQVRIDNVTGTGQVDQASYSLDGGITWTAVAAADLDTSNANFTVVNNLPNGLSLTVNTDAQNTALDTYNFSVPQGNASGDNAKLLNSKLKDPTAAASGLKGASLDGFYNSMIGELGVQAQTSQRLEENQQTLVDQIENWRQATAGVNIDEEMTNMIRFQKGYNAAARILTSLDEMLDKLINGTGVVGR</sequence>
<gene>
    <name evidence="10" type="primary">flgK</name>
    <name evidence="10" type="ORF">Q4T40_21910</name>
</gene>
<feature type="domain" description="Flagellar basal body rod protein N-terminal" evidence="7">
    <location>
        <begin position="8"/>
        <end position="37"/>
    </location>
</feature>
<evidence type="ECO:0000256" key="1">
    <source>
        <dbReference type="ARBA" id="ARBA00004365"/>
    </source>
</evidence>
<dbReference type="InterPro" id="IPR001444">
    <property type="entry name" value="Flag_bb_rod_N"/>
</dbReference>
<feature type="domain" description="Flagellar hook-associated protein FlgK helical" evidence="9">
    <location>
        <begin position="100"/>
        <end position="336"/>
    </location>
</feature>
<dbReference type="PANTHER" id="PTHR30033:SF1">
    <property type="entry name" value="FLAGELLAR HOOK-ASSOCIATED PROTEIN 1"/>
    <property type="match status" value="1"/>
</dbReference>
<dbReference type="EMBL" id="JAUOZS010000001">
    <property type="protein sequence ID" value="MDT8903896.1"/>
    <property type="molecule type" value="Genomic_DNA"/>
</dbReference>
<accession>A0ABU3P4G1</accession>
<dbReference type="PANTHER" id="PTHR30033">
    <property type="entry name" value="FLAGELLAR HOOK-ASSOCIATED PROTEIN 1"/>
    <property type="match status" value="1"/>
</dbReference>
<dbReference type="Proteomes" id="UP001254848">
    <property type="component" value="Unassembled WGS sequence"/>
</dbReference>
<organism evidence="10 11">
    <name type="scientific">Anaeroselena agilis</name>
    <dbReference type="NCBI Taxonomy" id="3063788"/>
    <lineage>
        <taxon>Bacteria</taxon>
        <taxon>Bacillati</taxon>
        <taxon>Bacillota</taxon>
        <taxon>Negativicutes</taxon>
        <taxon>Acetonemataceae</taxon>
        <taxon>Anaeroselena</taxon>
    </lineage>
</organism>